<dbReference type="GeneID" id="9055302"/>
<dbReference type="Proteomes" id="UP000007800">
    <property type="component" value="Unassembled WGS sequence"/>
</dbReference>
<keyword evidence="2" id="KW-1185">Reference proteome</keyword>
<dbReference type="AlphaFoldDB" id="C5M0E8"/>
<dbReference type="InParanoid" id="C5M0E8"/>
<organism evidence="2">
    <name type="scientific">Perkinsus marinus (strain ATCC 50983 / TXsc)</name>
    <dbReference type="NCBI Taxonomy" id="423536"/>
    <lineage>
        <taxon>Eukaryota</taxon>
        <taxon>Sar</taxon>
        <taxon>Alveolata</taxon>
        <taxon>Perkinsozoa</taxon>
        <taxon>Perkinsea</taxon>
        <taxon>Perkinsida</taxon>
        <taxon>Perkinsidae</taxon>
        <taxon>Perkinsus</taxon>
    </lineage>
</organism>
<dbReference type="RefSeq" id="XP_002764838.1">
    <property type="nucleotide sequence ID" value="XM_002764792.1"/>
</dbReference>
<accession>C5M0E8</accession>
<protein>
    <submittedName>
        <fullName evidence="1">Uncharacterized protein</fullName>
    </submittedName>
</protein>
<evidence type="ECO:0000313" key="1">
    <source>
        <dbReference type="EMBL" id="EEQ97555.1"/>
    </source>
</evidence>
<name>C5M0E8_PERM5</name>
<dbReference type="EMBL" id="GG687085">
    <property type="protein sequence ID" value="EEQ97555.1"/>
    <property type="molecule type" value="Genomic_DNA"/>
</dbReference>
<proteinExistence type="predicted"/>
<evidence type="ECO:0000313" key="2">
    <source>
        <dbReference type="Proteomes" id="UP000007800"/>
    </source>
</evidence>
<sequence>MEAPLKQNYDIILKQSLMGFDQIDMSKNPKMTSSDPERYLDFTFLSFPPVTPKTYRLFKVERISAEHVAYAGEFACQDPESQLIPVGEGYHITVDQRMSADLEKSYIDDRLWWFSGSRFYYDFFFRFPHGTYGFLAGYGDNKYVILRERWYV</sequence>
<gene>
    <name evidence="1" type="ORF">Pmar_PMAR009254</name>
</gene>
<reference evidence="1 2" key="1">
    <citation type="submission" date="2008-07" db="EMBL/GenBank/DDBJ databases">
        <authorList>
            <person name="El-Sayed N."/>
            <person name="Caler E."/>
            <person name="Inman J."/>
            <person name="Amedeo P."/>
            <person name="Hass B."/>
            <person name="Wortman J."/>
        </authorList>
    </citation>
    <scope>NUCLEOTIDE SEQUENCE [LARGE SCALE GENOMIC DNA]</scope>
    <source>
        <strain evidence="2">ATCC 50983 / TXsc</strain>
    </source>
</reference>